<dbReference type="Proteomes" id="UP000076400">
    <property type="component" value="Unassembled WGS sequence"/>
</dbReference>
<dbReference type="PANTHER" id="PTHR47396">
    <property type="entry name" value="TYPE I RESTRICTION ENZYME ECOKI R PROTEIN"/>
    <property type="match status" value="1"/>
</dbReference>
<dbReference type="PROSITE" id="PS51194">
    <property type="entry name" value="HELICASE_CTER"/>
    <property type="match status" value="1"/>
</dbReference>
<dbReference type="InterPro" id="IPR014001">
    <property type="entry name" value="Helicase_ATP-bd"/>
</dbReference>
<keyword evidence="3" id="KW-0067">ATP-binding</keyword>
<feature type="domain" description="Helicase C-terminal" evidence="2">
    <location>
        <begin position="354"/>
        <end position="535"/>
    </location>
</feature>
<dbReference type="Pfam" id="PF04851">
    <property type="entry name" value="ResIII"/>
    <property type="match status" value="1"/>
</dbReference>
<dbReference type="OrthoDB" id="9803459at2"/>
<dbReference type="InterPro" id="IPR006935">
    <property type="entry name" value="Helicase/UvrB_N"/>
</dbReference>
<dbReference type="Pfam" id="PF00271">
    <property type="entry name" value="Helicase_C"/>
    <property type="match status" value="1"/>
</dbReference>
<dbReference type="InterPro" id="IPR027417">
    <property type="entry name" value="P-loop_NTPase"/>
</dbReference>
<dbReference type="GO" id="GO:0003677">
    <property type="term" value="F:DNA binding"/>
    <property type="evidence" value="ECO:0007669"/>
    <property type="project" value="InterPro"/>
</dbReference>
<accession>A0A154W1F2</accession>
<reference evidence="3 4" key="1">
    <citation type="submission" date="2015-12" db="EMBL/GenBank/DDBJ databases">
        <title>Genome sequence of Oceanibaculum pacificum MCCC 1A02656.</title>
        <authorList>
            <person name="Lu L."/>
            <person name="Lai Q."/>
            <person name="Shao Z."/>
            <person name="Qian P."/>
        </authorList>
    </citation>
    <scope>NUCLEOTIDE SEQUENCE [LARGE SCALE GENOMIC DNA]</scope>
    <source>
        <strain evidence="3 4">MCCC 1A02656</strain>
    </source>
</reference>
<dbReference type="GO" id="GO:0016787">
    <property type="term" value="F:hydrolase activity"/>
    <property type="evidence" value="ECO:0007669"/>
    <property type="project" value="InterPro"/>
</dbReference>
<dbReference type="STRING" id="580166.AUP43_02355"/>
<dbReference type="PANTHER" id="PTHR47396:SF1">
    <property type="entry name" value="ATP-DEPENDENT HELICASE IRC3-RELATED"/>
    <property type="match status" value="1"/>
</dbReference>
<dbReference type="GO" id="GO:0005829">
    <property type="term" value="C:cytosol"/>
    <property type="evidence" value="ECO:0007669"/>
    <property type="project" value="TreeGrafter"/>
</dbReference>
<dbReference type="RefSeq" id="WP_067556991.1">
    <property type="nucleotide sequence ID" value="NZ_LPXN01000116.1"/>
</dbReference>
<dbReference type="GO" id="GO:0004386">
    <property type="term" value="F:helicase activity"/>
    <property type="evidence" value="ECO:0007669"/>
    <property type="project" value="UniProtKB-KW"/>
</dbReference>
<evidence type="ECO:0000259" key="1">
    <source>
        <dbReference type="PROSITE" id="PS51192"/>
    </source>
</evidence>
<proteinExistence type="predicted"/>
<organism evidence="3 4">
    <name type="scientific">Oceanibaculum pacificum</name>
    <dbReference type="NCBI Taxonomy" id="580166"/>
    <lineage>
        <taxon>Bacteria</taxon>
        <taxon>Pseudomonadati</taxon>
        <taxon>Pseudomonadota</taxon>
        <taxon>Alphaproteobacteria</taxon>
        <taxon>Rhodospirillales</taxon>
        <taxon>Oceanibaculaceae</taxon>
        <taxon>Oceanibaculum</taxon>
    </lineage>
</organism>
<name>A0A154W1F2_9PROT</name>
<feature type="domain" description="Helicase ATP-binding" evidence="1">
    <location>
        <begin position="153"/>
        <end position="324"/>
    </location>
</feature>
<dbReference type="SMART" id="SM00487">
    <property type="entry name" value="DEXDc"/>
    <property type="match status" value="1"/>
</dbReference>
<dbReference type="EMBL" id="LPXN01000116">
    <property type="protein sequence ID" value="KZD07384.1"/>
    <property type="molecule type" value="Genomic_DNA"/>
</dbReference>
<comment type="caution">
    <text evidence="3">The sequence shown here is derived from an EMBL/GenBank/DDBJ whole genome shotgun (WGS) entry which is preliminary data.</text>
</comment>
<keyword evidence="3" id="KW-0347">Helicase</keyword>
<keyword evidence="4" id="KW-1185">Reference proteome</keyword>
<dbReference type="InterPro" id="IPR050742">
    <property type="entry name" value="Helicase_Restrict-Modif_Enz"/>
</dbReference>
<dbReference type="CDD" id="cd17926">
    <property type="entry name" value="DEXHc_RE"/>
    <property type="match status" value="1"/>
</dbReference>
<dbReference type="Gene3D" id="3.40.50.300">
    <property type="entry name" value="P-loop containing nucleotide triphosphate hydrolases"/>
    <property type="match status" value="2"/>
</dbReference>
<gene>
    <name evidence="3" type="ORF">AUP43_02355</name>
</gene>
<dbReference type="InterPro" id="IPR001650">
    <property type="entry name" value="Helicase_C-like"/>
</dbReference>
<evidence type="ECO:0000259" key="2">
    <source>
        <dbReference type="PROSITE" id="PS51194"/>
    </source>
</evidence>
<dbReference type="AlphaFoldDB" id="A0A154W1F2"/>
<protein>
    <submittedName>
        <fullName evidence="3">DEAD/DEAH box helicase</fullName>
    </submittedName>
</protein>
<keyword evidence="3" id="KW-0547">Nucleotide-binding</keyword>
<evidence type="ECO:0000313" key="3">
    <source>
        <dbReference type="EMBL" id="KZD07384.1"/>
    </source>
</evidence>
<sequence>MGLFTDWQGRITLPPAPLRKETIGGNAVFQQAFRGGCFDASVSGSEVKGHALVQTRLNPPFDALLLRRKGARRAEARYLVLSAPDLDNIDDLGFETRLVWDDLSLLTKYFSAPEQILESWKDRFLFREEDPDTGTNGLRPPQVGALHAIAAHFSVGSDFEPATVVLPTGTGKTETMLSLQVYRRLKRTLVIVPSDTLRTQIADKFVSLGVLPDAGVVPRELIGPAVAKLATGIASAEDAAVLIESANVIVALPQTLSASAPEALEVLTEHCTDLIVDEAHHVPATQWSSVREMFAKKRITQFTATPFRRDNRRIDGKIVFNFKLGDAQAADYYRPINLKTIEEFGDEETRDRRIAEAAIEVLRHDRDTLGRDHILMARCRSQTRAERLFDLYRELAPDMAPQLVFSGPGRVRQNRDALARLKNRGDGSAHIVVCVDMLGEGYDLPNLKVAALHDAHKSLAITLQFVGRFTRKGNWEQVGEATVVANIADPETETKLEALYSEGADWDGLIRRLSEERIEEELRLQDVVHNLRERGDLHAHLSLWNLRPSLSTQIFKTRCADWQPQNYTSVLSGDAESWYAISEDDNVLVAVVHRNTRVRWGKYQNLLDSQYDLIVARWDRENAALFVYASDYDGLKSTALAKAITDDETTLLQGPVIFNILNNVELPLVKNLGSSRIGAISFTSYFGPNVTEGLASIERAESALNNIACVGYEDGERVLWGGTQKRGKVWQQAAGTVAHWIDWTTHTWAKVSTEDEIDANITRDFLRPKKLTAPYEAHPIGVQWGEQAQAGYSERQFVVFGTTEVPLYLVELEIAAVEEDGAVILRLSSDAAASEYRFRIDGAVEAGYRYEKVSGPDAFFRKTNGPKTDVIEYFVSDPVIVRYADGTYSYNCYHIPVPLDAGAFPRDRLEAWEWGDIPLNRESIGKAGNEDTIQYRSFLNVADEYDLVFNDDGKGEAGDLVCLKDVDESTIKLCLVHCKGALGGQVSNDIGNFYTVCGQAQKSITVKHLGIGRLYHDLKRRHEIWDRDGHSRFLKGDMKVLSYFKEKARRSKVTFEVIVVQPGGSKPALSADILKLLGTTELFLKTTTQGEFRVVVSP</sequence>
<evidence type="ECO:0000313" key="4">
    <source>
        <dbReference type="Proteomes" id="UP000076400"/>
    </source>
</evidence>
<dbReference type="SUPFAM" id="SSF52540">
    <property type="entry name" value="P-loop containing nucleoside triphosphate hydrolases"/>
    <property type="match status" value="1"/>
</dbReference>
<keyword evidence="3" id="KW-0378">Hydrolase</keyword>
<dbReference type="PROSITE" id="PS51192">
    <property type="entry name" value="HELICASE_ATP_BIND_1"/>
    <property type="match status" value="1"/>
</dbReference>
<dbReference type="GO" id="GO:0005524">
    <property type="term" value="F:ATP binding"/>
    <property type="evidence" value="ECO:0007669"/>
    <property type="project" value="InterPro"/>
</dbReference>